<name>A0A1I0W9F6_9BACI</name>
<dbReference type="InterPro" id="IPR025942">
    <property type="entry name" value="SpoVIF"/>
</dbReference>
<proteinExistence type="predicted"/>
<reference evidence="1 2" key="1">
    <citation type="submission" date="2016-10" db="EMBL/GenBank/DDBJ databases">
        <authorList>
            <person name="de Groot N.N."/>
        </authorList>
    </citation>
    <scope>NUCLEOTIDE SEQUENCE [LARGE SCALE GENOMIC DNA]</scope>
    <source>
        <strain evidence="1 2">CGMCC 1.3702</strain>
    </source>
</reference>
<dbReference type="STRING" id="237679.SAMN04488072_102328"/>
<protein>
    <submittedName>
        <fullName evidence="1">Stage VI sporulation protein F</fullName>
    </submittedName>
</protein>
<dbReference type="Pfam" id="PF14069">
    <property type="entry name" value="SpoVIF"/>
    <property type="match status" value="1"/>
</dbReference>
<evidence type="ECO:0000313" key="1">
    <source>
        <dbReference type="EMBL" id="SFA85359.1"/>
    </source>
</evidence>
<gene>
    <name evidence="1" type="ORF">SAMN04488072_102328</name>
</gene>
<evidence type="ECO:0000313" key="2">
    <source>
        <dbReference type="Proteomes" id="UP000198642"/>
    </source>
</evidence>
<accession>A0A1I0W9F6</accession>
<dbReference type="EMBL" id="FOJW01000002">
    <property type="protein sequence ID" value="SFA85359.1"/>
    <property type="molecule type" value="Genomic_DNA"/>
</dbReference>
<dbReference type="RefSeq" id="WP_090234108.1">
    <property type="nucleotide sequence ID" value="NZ_FOJW01000002.1"/>
</dbReference>
<organism evidence="1 2">
    <name type="scientific">Lentibacillus halodurans</name>
    <dbReference type="NCBI Taxonomy" id="237679"/>
    <lineage>
        <taxon>Bacteria</taxon>
        <taxon>Bacillati</taxon>
        <taxon>Bacillota</taxon>
        <taxon>Bacilli</taxon>
        <taxon>Bacillales</taxon>
        <taxon>Bacillaceae</taxon>
        <taxon>Lentibacillus</taxon>
    </lineage>
</organism>
<sequence length="80" mass="9297">MDDMLKRVERKTGVKSNEIMDLVQSLNGKDLSDERNIRRLVKQVLQMANKKVPKRTEDMIVDTLTKKKGKIDHSTISRML</sequence>
<dbReference type="Proteomes" id="UP000198642">
    <property type="component" value="Unassembled WGS sequence"/>
</dbReference>
<dbReference type="OrthoDB" id="2474248at2"/>
<keyword evidence="2" id="KW-1185">Reference proteome</keyword>
<dbReference type="AlphaFoldDB" id="A0A1I0W9F6"/>